<evidence type="ECO:0000313" key="5">
    <source>
        <dbReference type="RefSeq" id="XP_031750312.1"/>
    </source>
</evidence>
<evidence type="ECO:0000259" key="2">
    <source>
        <dbReference type="Pfam" id="PF25787"/>
    </source>
</evidence>
<gene>
    <name evidence="3 5 6" type="primary">LOC116407961</name>
</gene>
<keyword evidence="4" id="KW-1185">Reference proteome</keyword>
<dbReference type="GeneID" id="116407961"/>
<dbReference type="Ensembl" id="ENSXETT00000107574">
    <property type="protein sequence ID" value="ENSXETP00000102312"/>
    <property type="gene ID" value="ENSXETG00000049318"/>
</dbReference>
<dbReference type="GO" id="GO:0003677">
    <property type="term" value="F:DNA binding"/>
    <property type="evidence" value="ECO:0007669"/>
    <property type="project" value="InterPro"/>
</dbReference>
<dbReference type="AlphaFoldDB" id="A0A803J3A2"/>
<dbReference type="Xenbase" id="XB-GENE-29093591">
    <property type="gene designation" value="LOC116407961"/>
</dbReference>
<dbReference type="InterPro" id="IPR057667">
    <property type="entry name" value="HTH_SB"/>
</dbReference>
<dbReference type="Pfam" id="PF01498">
    <property type="entry name" value="HTH_Tnp_Tc3_2"/>
    <property type="match status" value="1"/>
</dbReference>
<name>A0A803J3A2_XENTR</name>
<evidence type="ECO:0000259" key="1">
    <source>
        <dbReference type="Pfam" id="PF01498"/>
    </source>
</evidence>
<evidence type="ECO:0000313" key="4">
    <source>
        <dbReference type="Proteomes" id="UP000008143"/>
    </source>
</evidence>
<sequence length="169" mass="19592">MPRTKEISEHLRQTVIDAHQAGKGYKTISKELELHRSTVRHIVHKWRQFHTVVSRPRSGRPTKITPKARQVILQEIVKDPGLTSKELKASLALANVNVHDSTIRRTLTNIRMHGCVAKRKKLPPKRNIVPCLQFAENHVDTSEVCWKRVLRADETKRKQFKFLEAEVQE</sequence>
<dbReference type="PANTHER" id="PTHR46068:SF1">
    <property type="entry name" value="TRANSPOSASE IS30-LIKE HTH DOMAIN-CONTAINING PROTEIN"/>
    <property type="match status" value="1"/>
</dbReference>
<dbReference type="OMA" id="IFYHKSG"/>
<reference evidence="3" key="1">
    <citation type="journal article" date="2010" name="Science">
        <title>The genome of the Western clawed frog Xenopus tropicalis.</title>
        <authorList>
            <person name="Hellsten U."/>
            <person name="Harland R.M."/>
            <person name="Gilchrist M.J."/>
            <person name="Hendrix D."/>
            <person name="Jurka J."/>
            <person name="Kapitonov V."/>
            <person name="Ovcharenko I."/>
            <person name="Putnam N.H."/>
            <person name="Shu S."/>
            <person name="Taher L."/>
            <person name="Blitz I.L."/>
            <person name="Blumberg B."/>
            <person name="Dichmann D.S."/>
            <person name="Dubchak I."/>
            <person name="Amaya E."/>
            <person name="Detter J.C."/>
            <person name="Fletcher R."/>
            <person name="Gerhard D.S."/>
            <person name="Goodstein D."/>
            <person name="Graves T."/>
            <person name="Grigoriev I.V."/>
            <person name="Grimwood J."/>
            <person name="Kawashima T."/>
            <person name="Lindquist E."/>
            <person name="Lucas S.M."/>
            <person name="Mead P.E."/>
            <person name="Mitros T."/>
            <person name="Ogino H."/>
            <person name="Ohta Y."/>
            <person name="Poliakov A.V."/>
            <person name="Pollet N."/>
            <person name="Robert J."/>
            <person name="Salamov A."/>
            <person name="Sater A.K."/>
            <person name="Schmutz J."/>
            <person name="Terry A."/>
            <person name="Vize P.D."/>
            <person name="Warren W.C."/>
            <person name="Wells D."/>
            <person name="Wills A."/>
            <person name="Wilson R.K."/>
            <person name="Zimmerman L.B."/>
            <person name="Zorn A.M."/>
            <person name="Grainger R."/>
            <person name="Grammer T."/>
            <person name="Khokha M.K."/>
            <person name="Richardson P.M."/>
            <person name="Rokhsar D.S."/>
        </authorList>
    </citation>
    <scope>NUCLEOTIDE SEQUENCE [LARGE SCALE GENOMIC DNA]</scope>
    <source>
        <strain evidence="3">Nigerian</strain>
    </source>
</reference>
<protein>
    <submittedName>
        <fullName evidence="3">Uncharacterized LOC116407961</fullName>
    </submittedName>
    <submittedName>
        <fullName evidence="5">Uncharacterized protein LOC116407961</fullName>
    </submittedName>
</protein>
<dbReference type="GO" id="GO:0006313">
    <property type="term" value="P:DNA transposition"/>
    <property type="evidence" value="ECO:0007669"/>
    <property type="project" value="InterPro"/>
</dbReference>
<dbReference type="PANTHER" id="PTHR46068">
    <property type="entry name" value="PROTEIN CBG27172"/>
    <property type="match status" value="1"/>
</dbReference>
<reference evidence="3" key="2">
    <citation type="submission" date="2021-03" db="UniProtKB">
        <authorList>
            <consortium name="Ensembl"/>
        </authorList>
    </citation>
    <scope>IDENTIFICATION</scope>
</reference>
<dbReference type="GO" id="GO:0015074">
    <property type="term" value="P:DNA integration"/>
    <property type="evidence" value="ECO:0007669"/>
    <property type="project" value="InterPro"/>
</dbReference>
<dbReference type="RefSeq" id="XP_031750312.1">
    <property type="nucleotide sequence ID" value="XM_031894452.1"/>
</dbReference>
<organism evidence="3">
    <name type="scientific">Xenopus tropicalis</name>
    <name type="common">Western clawed frog</name>
    <name type="synonym">Silurana tropicalis</name>
    <dbReference type="NCBI Taxonomy" id="8364"/>
    <lineage>
        <taxon>Eukaryota</taxon>
        <taxon>Metazoa</taxon>
        <taxon>Chordata</taxon>
        <taxon>Craniata</taxon>
        <taxon>Vertebrata</taxon>
        <taxon>Euteleostomi</taxon>
        <taxon>Amphibia</taxon>
        <taxon>Batrachia</taxon>
        <taxon>Anura</taxon>
        <taxon>Pipoidea</taxon>
        <taxon>Pipidae</taxon>
        <taxon>Xenopodinae</taxon>
        <taxon>Xenopus</taxon>
        <taxon>Silurana</taxon>
    </lineage>
</organism>
<proteinExistence type="predicted"/>
<dbReference type="Gene3D" id="1.10.10.10">
    <property type="entry name" value="Winged helix-like DNA-binding domain superfamily/Winged helix DNA-binding domain"/>
    <property type="match status" value="1"/>
</dbReference>
<evidence type="ECO:0000313" key="3">
    <source>
        <dbReference type="Ensembl" id="ENSXETP00000102312"/>
    </source>
</evidence>
<dbReference type="OrthoDB" id="3263820at2759"/>
<dbReference type="GeneTree" id="ENSGT01140000282498"/>
<dbReference type="Proteomes" id="UP000008143">
    <property type="component" value="Chromosome 10"/>
</dbReference>
<dbReference type="InterPro" id="IPR009057">
    <property type="entry name" value="Homeodomain-like_sf"/>
</dbReference>
<dbReference type="KEGG" id="xtr:116407961"/>
<evidence type="ECO:0000313" key="6">
    <source>
        <dbReference type="Xenbase" id="XB-GENE-29093591"/>
    </source>
</evidence>
<dbReference type="SUPFAM" id="SSF46689">
    <property type="entry name" value="Homeodomain-like"/>
    <property type="match status" value="1"/>
</dbReference>
<dbReference type="Pfam" id="PF25787">
    <property type="entry name" value="HTH_SB"/>
    <property type="match status" value="1"/>
</dbReference>
<dbReference type="AGR" id="Xenbase:XB-GENE-29093591"/>
<dbReference type="InterPro" id="IPR036388">
    <property type="entry name" value="WH-like_DNA-bd_sf"/>
</dbReference>
<dbReference type="InterPro" id="IPR002492">
    <property type="entry name" value="Transposase_Tc1-like"/>
</dbReference>
<feature type="domain" description="Transposase Tc1-like" evidence="1">
    <location>
        <begin position="72"/>
        <end position="140"/>
    </location>
</feature>
<reference evidence="5" key="3">
    <citation type="submission" date="2025-04" db="UniProtKB">
        <authorList>
            <consortium name="RefSeq"/>
        </authorList>
    </citation>
    <scope>IDENTIFICATION</scope>
    <source>
        <strain evidence="5">Nigerian</strain>
        <tissue evidence="5">Liver and blood</tissue>
    </source>
</reference>
<feature type="domain" description="Sleeping Beauty transposase HTH" evidence="2">
    <location>
        <begin position="1"/>
        <end position="52"/>
    </location>
</feature>
<accession>A0A803J3A2</accession>